<accession>A0A2W5TMC0</accession>
<dbReference type="GO" id="GO:0004807">
    <property type="term" value="F:triose-phosphate isomerase activity"/>
    <property type="evidence" value="ECO:0007669"/>
    <property type="project" value="UniProtKB-UniRule"/>
</dbReference>
<evidence type="ECO:0000256" key="3">
    <source>
        <dbReference type="ARBA" id="ARBA00022432"/>
    </source>
</evidence>
<dbReference type="CDD" id="cd00311">
    <property type="entry name" value="TIM"/>
    <property type="match status" value="1"/>
</dbReference>
<dbReference type="EC" id="5.3.1.1" evidence="7 8"/>
<evidence type="ECO:0000256" key="2">
    <source>
        <dbReference type="ARBA" id="ARBA00007422"/>
    </source>
</evidence>
<dbReference type="Pfam" id="PF00121">
    <property type="entry name" value="TIM"/>
    <property type="match status" value="1"/>
</dbReference>
<dbReference type="EMBL" id="QFQP01000003">
    <property type="protein sequence ID" value="PZR16730.1"/>
    <property type="molecule type" value="Genomic_DNA"/>
</dbReference>
<dbReference type="GO" id="GO:0046166">
    <property type="term" value="P:glyceraldehyde-3-phosphate biosynthetic process"/>
    <property type="evidence" value="ECO:0007669"/>
    <property type="project" value="TreeGrafter"/>
</dbReference>
<dbReference type="UniPathway" id="UPA00109">
    <property type="reaction ID" value="UER00189"/>
</dbReference>
<keyword evidence="4 7" id="KW-0963">Cytoplasm</keyword>
<dbReference type="SUPFAM" id="SSF51351">
    <property type="entry name" value="Triosephosphate isomerase (TIM)"/>
    <property type="match status" value="1"/>
</dbReference>
<keyword evidence="3 7" id="KW-0312">Gluconeogenesis</keyword>
<feature type="active site" description="Electrophile" evidence="7">
    <location>
        <position position="100"/>
    </location>
</feature>
<feature type="binding site" evidence="7">
    <location>
        <position position="178"/>
    </location>
    <ligand>
        <name>substrate</name>
    </ligand>
</feature>
<dbReference type="HAMAP" id="MF_00147_B">
    <property type="entry name" value="TIM_B"/>
    <property type="match status" value="1"/>
</dbReference>
<evidence type="ECO:0000256" key="5">
    <source>
        <dbReference type="ARBA" id="ARBA00023152"/>
    </source>
</evidence>
<dbReference type="GO" id="GO:0006096">
    <property type="term" value="P:glycolytic process"/>
    <property type="evidence" value="ECO:0007669"/>
    <property type="project" value="UniProtKB-UniRule"/>
</dbReference>
<feature type="binding site" evidence="7">
    <location>
        <begin position="13"/>
        <end position="15"/>
    </location>
    <ligand>
        <name>substrate</name>
    </ligand>
</feature>
<evidence type="ECO:0000313" key="9">
    <source>
        <dbReference type="EMBL" id="PZR16730.1"/>
    </source>
</evidence>
<dbReference type="PROSITE" id="PS00171">
    <property type="entry name" value="TIM_1"/>
    <property type="match status" value="1"/>
</dbReference>
<comment type="caution">
    <text evidence="9">The sequence shown here is derived from an EMBL/GenBank/DDBJ whole genome shotgun (WGS) entry which is preliminary data.</text>
</comment>
<dbReference type="GO" id="GO:0006094">
    <property type="term" value="P:gluconeogenesis"/>
    <property type="evidence" value="ECO:0007669"/>
    <property type="project" value="UniProtKB-UniRule"/>
</dbReference>
<name>A0A2W5TMC0_9BACT</name>
<keyword evidence="6 7" id="KW-0413">Isomerase</keyword>
<comment type="catalytic activity">
    <reaction evidence="7 8">
        <text>D-glyceraldehyde 3-phosphate = dihydroxyacetone phosphate</text>
        <dbReference type="Rhea" id="RHEA:18585"/>
        <dbReference type="ChEBI" id="CHEBI:57642"/>
        <dbReference type="ChEBI" id="CHEBI:59776"/>
        <dbReference type="EC" id="5.3.1.1"/>
    </reaction>
</comment>
<dbReference type="PANTHER" id="PTHR21139:SF42">
    <property type="entry name" value="TRIOSEPHOSPHATE ISOMERASE"/>
    <property type="match status" value="1"/>
</dbReference>
<dbReference type="AlphaFoldDB" id="A0A2W5TMC0"/>
<proteinExistence type="inferred from homology"/>
<reference evidence="9 10" key="1">
    <citation type="submission" date="2017-08" db="EMBL/GenBank/DDBJ databases">
        <title>Infants hospitalized years apart are colonized by the same room-sourced microbial strains.</title>
        <authorList>
            <person name="Brooks B."/>
            <person name="Olm M.R."/>
            <person name="Firek B.A."/>
            <person name="Baker R."/>
            <person name="Thomas B.C."/>
            <person name="Morowitz M.J."/>
            <person name="Banfield J.F."/>
        </authorList>
    </citation>
    <scope>NUCLEOTIDE SEQUENCE [LARGE SCALE GENOMIC DNA]</scope>
    <source>
        <strain evidence="9">S2_003_000_R2_14</strain>
    </source>
</reference>
<comment type="function">
    <text evidence="7">Involved in the gluconeogenesis. Catalyzes stereospecifically the conversion of dihydroxyacetone phosphate (DHAP) to D-glyceraldehyde-3-phosphate (G3P).</text>
</comment>
<dbReference type="Proteomes" id="UP000249061">
    <property type="component" value="Unassembled WGS sequence"/>
</dbReference>
<dbReference type="NCBIfam" id="TIGR00419">
    <property type="entry name" value="tim"/>
    <property type="match status" value="1"/>
</dbReference>
<evidence type="ECO:0000256" key="4">
    <source>
        <dbReference type="ARBA" id="ARBA00022490"/>
    </source>
</evidence>
<dbReference type="InterPro" id="IPR035990">
    <property type="entry name" value="TIM_sf"/>
</dbReference>
<dbReference type="GO" id="GO:0019563">
    <property type="term" value="P:glycerol catabolic process"/>
    <property type="evidence" value="ECO:0007669"/>
    <property type="project" value="TreeGrafter"/>
</dbReference>
<evidence type="ECO:0000256" key="8">
    <source>
        <dbReference type="RuleBase" id="RU363013"/>
    </source>
</evidence>
<dbReference type="PANTHER" id="PTHR21139">
    <property type="entry name" value="TRIOSEPHOSPHATE ISOMERASE"/>
    <property type="match status" value="1"/>
</dbReference>
<evidence type="ECO:0000313" key="10">
    <source>
        <dbReference type="Proteomes" id="UP000249061"/>
    </source>
</evidence>
<evidence type="ECO:0000256" key="7">
    <source>
        <dbReference type="HAMAP-Rule" id="MF_00147"/>
    </source>
</evidence>
<comment type="subunit">
    <text evidence="7 8">Homodimer.</text>
</comment>
<sequence>MSDMTRRTFIAGNWKMNKTVADALTLTRELRNAVSQVRDRVEIAIAPPFTALHPVAKALEDSNIALAAQNCHASESGAFTGEIAAPMLKEVGCAWVILGHSERRQFFGETDAGVNRKVAATLKAGMLPIVCVGETLEEREANKTLSVVETQVKGCLAGFGAKEGAQFVIAYEPVWAIGTGKTATSRQAQEVHAHIRQVLTGIWDSATAQQVRIQYGGSVKADNAAELLGMPDIDGALVGGASLKAADFAAIIKAKG</sequence>
<feature type="binding site" evidence="7">
    <location>
        <position position="218"/>
    </location>
    <ligand>
        <name>substrate</name>
    </ligand>
</feature>
<dbReference type="InterPro" id="IPR000652">
    <property type="entry name" value="Triosephosphate_isomerase"/>
</dbReference>
<dbReference type="FunFam" id="3.20.20.70:FF:000016">
    <property type="entry name" value="Triosephosphate isomerase"/>
    <property type="match status" value="1"/>
</dbReference>
<evidence type="ECO:0000256" key="6">
    <source>
        <dbReference type="ARBA" id="ARBA00023235"/>
    </source>
</evidence>
<dbReference type="Gene3D" id="3.20.20.70">
    <property type="entry name" value="Aldolase class I"/>
    <property type="match status" value="1"/>
</dbReference>
<comment type="similarity">
    <text evidence="2 7 8">Belongs to the triosephosphate isomerase family.</text>
</comment>
<organism evidence="9 10">
    <name type="scientific">Archangium gephyra</name>
    <dbReference type="NCBI Taxonomy" id="48"/>
    <lineage>
        <taxon>Bacteria</taxon>
        <taxon>Pseudomonadati</taxon>
        <taxon>Myxococcota</taxon>
        <taxon>Myxococcia</taxon>
        <taxon>Myxococcales</taxon>
        <taxon>Cystobacterineae</taxon>
        <taxon>Archangiaceae</taxon>
        <taxon>Archangium</taxon>
    </lineage>
</organism>
<comment type="pathway">
    <text evidence="1 7 8">Carbohydrate degradation; glycolysis; D-glyceraldehyde 3-phosphate from glycerone phosphate: step 1/1.</text>
</comment>
<feature type="binding site" evidence="7">
    <location>
        <begin position="239"/>
        <end position="240"/>
    </location>
    <ligand>
        <name>substrate</name>
    </ligand>
</feature>
<dbReference type="PROSITE" id="PS51440">
    <property type="entry name" value="TIM_2"/>
    <property type="match status" value="1"/>
</dbReference>
<protein>
    <recommendedName>
        <fullName evidence="7 8">Triosephosphate isomerase</fullName>
        <shortName evidence="7">TIM</shortName>
        <shortName evidence="7">TPI</shortName>
        <ecNumber evidence="7 8">5.3.1.1</ecNumber>
    </recommendedName>
    <alternativeName>
        <fullName evidence="7">Triose-phosphate isomerase</fullName>
    </alternativeName>
</protein>
<dbReference type="InterPro" id="IPR020861">
    <property type="entry name" value="Triosephosphate_isomerase_AS"/>
</dbReference>
<evidence type="ECO:0000256" key="1">
    <source>
        <dbReference type="ARBA" id="ARBA00004680"/>
    </source>
</evidence>
<keyword evidence="5 7" id="KW-0324">Glycolysis</keyword>
<dbReference type="InterPro" id="IPR013785">
    <property type="entry name" value="Aldolase_TIM"/>
</dbReference>
<feature type="active site" description="Proton acceptor" evidence="7">
    <location>
        <position position="172"/>
    </location>
</feature>
<gene>
    <name evidence="7" type="primary">tpiA</name>
    <name evidence="9" type="ORF">DI536_06135</name>
</gene>
<dbReference type="InterPro" id="IPR022896">
    <property type="entry name" value="TrioseP_Isoase_bac/euk"/>
</dbReference>
<dbReference type="GO" id="GO:0005829">
    <property type="term" value="C:cytosol"/>
    <property type="evidence" value="ECO:0007669"/>
    <property type="project" value="TreeGrafter"/>
</dbReference>
<comment type="pathway">
    <text evidence="7 8">Carbohydrate biosynthesis; gluconeogenesis.</text>
</comment>
<dbReference type="UniPathway" id="UPA00138"/>
<comment type="subcellular location">
    <subcellularLocation>
        <location evidence="7 8">Cytoplasm</location>
    </subcellularLocation>
</comment>